<dbReference type="PROSITE" id="PS51900">
    <property type="entry name" value="CB"/>
    <property type="match status" value="1"/>
</dbReference>
<evidence type="ECO:0000256" key="3">
    <source>
        <dbReference type="ARBA" id="ARBA00023125"/>
    </source>
</evidence>
<dbReference type="Pfam" id="PF02899">
    <property type="entry name" value="Phage_int_SAM_1"/>
    <property type="match status" value="1"/>
</dbReference>
<dbReference type="Gene3D" id="1.10.443.10">
    <property type="entry name" value="Intergrase catalytic core"/>
    <property type="match status" value="1"/>
</dbReference>
<dbReference type="InterPro" id="IPR000792">
    <property type="entry name" value="Tscrpt_reg_LuxR_C"/>
</dbReference>
<keyword evidence="7" id="KW-0175">Coiled coil</keyword>
<dbReference type="CDD" id="cd00397">
    <property type="entry name" value="DNA_BRE_C"/>
    <property type="match status" value="1"/>
</dbReference>
<proteinExistence type="predicted"/>
<dbReference type="InterPro" id="IPR044068">
    <property type="entry name" value="CB"/>
</dbReference>
<keyword evidence="2" id="KW-0805">Transcription regulation</keyword>
<dbReference type="KEGG" id="kbs:EPA93_12825"/>
<dbReference type="Pfam" id="PF00196">
    <property type="entry name" value="GerE"/>
    <property type="match status" value="1"/>
</dbReference>
<dbReference type="Gene3D" id="3.40.50.300">
    <property type="entry name" value="P-loop containing nucleotide triphosphate hydrolases"/>
    <property type="match status" value="1"/>
</dbReference>
<dbReference type="PRINTS" id="PR00038">
    <property type="entry name" value="HTHLUXR"/>
</dbReference>
<evidence type="ECO:0000256" key="5">
    <source>
        <dbReference type="ARBA" id="ARBA00023172"/>
    </source>
</evidence>
<evidence type="ECO:0000259" key="10">
    <source>
        <dbReference type="PROSITE" id="PS51900"/>
    </source>
</evidence>
<sequence>MKRASIPQVSAAGTQTLRAFEEWMRAQEDLSPASVRNYVSDVRHFIAWYEQEASGAAEDDRCVLFSPQIITTSLLRRYRAFLQQSMQRPASINRALSSIKRYIQWACPQHPLNSETSMPVLRMEEEIMHQRHLSGQEEQALLAAVTTYGTPRDRTIILLLLYTGLRANELCRLKPEQIVLGAEKGQLYVVDRGHKTRNVPLNAIVCQALANYLPTLPIRSTWVFLSEKTHEALSVRALGYIVKKYADLAGIADLSPRDLRHCFGYRLAETMSLPELARLMGHDSLETTRRYFAPSVQRASRVPAPHPPAALLPAPLLIPKLRLPRLAASLLARPNLLARMEQGRQGKLTLLLAPAGFGKTTLVRQWIDTQSSQTQTAWLSLDPEDDDPMRFWHYVLTACTFFEDKPGSSALTELALEQSFFTLPFLKTLLTSFLNELAQQTLPCLLILEDYHVITSSQIHESLTFVLDHLPPSLHLVMLSRAEPLLPLARWRARGELLELGASDLRFSPAEIAAFLQQALPAPLPVETLGSLETHLEGWPAGLRLLTLALQGKSQPEEIAQVLAAFTGSHRYVLDYFVLDVLSTQPEGRRRFLLQTSLLGRMTPSLCNAVSGREDSAQLLREVERAGLFLQALGGEPPWYRYHALFAEALQEEARQRLGEEEMKLCLERASGWYEQQGMLAEGIEAALAARIWVQAASLMERLLNVQNRSAMHEYATLLRWLELLPAQLLEAHPALCLKYATALLFTLDRSSPATLALVEGPLHMAERFYERSAEWEKLSEVLSCHAEVVRWQDDLPQAIRLAQRALQLPPAPQTRWRGASVLIVGMGELYAGRPEAARRLMLEGQELFGIPVAEYSMRGTAMLAEISLLQGELSQAEQAYRHLLATAGNPAELAVAWRGMAQLAYEKNDISAAEGHIRQMLKLGSDQLDTLGKHLVEAILICPAELLQVRLLEASGQLEQAQQNLQKLLALSQEWQSSTFYREALIQEAELNLVMGNLAALEPWQATCRQLGEDFRLIQREREALLHARFLIVRGEIPAALELLERWQGDAHAQRRIRSELEIQLLLAQAHAANRRPAEARDALFAALKLGQAQGFQRIFLEKGEALAALLRSHFQELREEPLICYARGLLAAFAGVGTALPAPSQATATLMLEPLTPQERRVLSLLAAGRSNPQIAEELVVSINTVKTQVQSVYRKLNVRSRWEAREAALSRDIL</sequence>
<keyword evidence="5" id="KW-0233">DNA recombination</keyword>
<evidence type="ECO:0000313" key="12">
    <source>
        <dbReference type="Proteomes" id="UP000290365"/>
    </source>
</evidence>
<dbReference type="InterPro" id="IPR041617">
    <property type="entry name" value="TPR_MalT"/>
</dbReference>
<dbReference type="InterPro" id="IPR010998">
    <property type="entry name" value="Integrase_recombinase_N"/>
</dbReference>
<gene>
    <name evidence="11" type="ORF">EPA93_12825</name>
</gene>
<feature type="domain" description="Core-binding (CB)" evidence="10">
    <location>
        <begin position="11"/>
        <end position="107"/>
    </location>
</feature>
<dbReference type="Gene3D" id="1.25.40.10">
    <property type="entry name" value="Tetratricopeptide repeat domain"/>
    <property type="match status" value="1"/>
</dbReference>
<accession>A0A4P6JNY6</accession>
<dbReference type="SUPFAM" id="SSF52540">
    <property type="entry name" value="P-loop containing nucleoside triphosphate hydrolases"/>
    <property type="match status" value="1"/>
</dbReference>
<dbReference type="Pfam" id="PF25873">
    <property type="entry name" value="WHD_MalT"/>
    <property type="match status" value="1"/>
</dbReference>
<dbReference type="PROSITE" id="PS51898">
    <property type="entry name" value="TYR_RECOMBINASE"/>
    <property type="match status" value="1"/>
</dbReference>
<keyword evidence="1" id="KW-0229">DNA integration</keyword>
<dbReference type="Proteomes" id="UP000290365">
    <property type="component" value="Chromosome"/>
</dbReference>
<evidence type="ECO:0008006" key="13">
    <source>
        <dbReference type="Google" id="ProtNLM"/>
    </source>
</evidence>
<evidence type="ECO:0000256" key="6">
    <source>
        <dbReference type="PROSITE-ProRule" id="PRU01248"/>
    </source>
</evidence>
<evidence type="ECO:0000256" key="4">
    <source>
        <dbReference type="ARBA" id="ARBA00023163"/>
    </source>
</evidence>
<dbReference type="RefSeq" id="WP_129887904.1">
    <property type="nucleotide sequence ID" value="NZ_CP035758.1"/>
</dbReference>
<dbReference type="AlphaFoldDB" id="A0A4P6JNY6"/>
<dbReference type="InterPro" id="IPR016032">
    <property type="entry name" value="Sig_transdc_resp-reg_C-effctor"/>
</dbReference>
<organism evidence="11 12">
    <name type="scientific">Ktedonosporobacter rubrisoli</name>
    <dbReference type="NCBI Taxonomy" id="2509675"/>
    <lineage>
        <taxon>Bacteria</taxon>
        <taxon>Bacillati</taxon>
        <taxon>Chloroflexota</taxon>
        <taxon>Ktedonobacteria</taxon>
        <taxon>Ktedonobacterales</taxon>
        <taxon>Ktedonosporobacteraceae</taxon>
        <taxon>Ktedonosporobacter</taxon>
    </lineage>
</organism>
<evidence type="ECO:0000313" key="11">
    <source>
        <dbReference type="EMBL" id="QBD76840.1"/>
    </source>
</evidence>
<dbReference type="GO" id="GO:0003677">
    <property type="term" value="F:DNA binding"/>
    <property type="evidence" value="ECO:0007669"/>
    <property type="project" value="UniProtKB-UniRule"/>
</dbReference>
<dbReference type="SUPFAM" id="SSF48452">
    <property type="entry name" value="TPR-like"/>
    <property type="match status" value="1"/>
</dbReference>
<dbReference type="GO" id="GO:0006355">
    <property type="term" value="P:regulation of DNA-templated transcription"/>
    <property type="evidence" value="ECO:0007669"/>
    <property type="project" value="InterPro"/>
</dbReference>
<dbReference type="PANTHER" id="PTHR44688:SF16">
    <property type="entry name" value="DNA-BINDING TRANSCRIPTIONAL ACTIVATOR DEVR_DOSR"/>
    <property type="match status" value="1"/>
</dbReference>
<dbReference type="SUPFAM" id="SSF46894">
    <property type="entry name" value="C-terminal effector domain of the bipartite response regulators"/>
    <property type="match status" value="1"/>
</dbReference>
<dbReference type="Gene3D" id="1.10.150.130">
    <property type="match status" value="1"/>
</dbReference>
<dbReference type="InterPro" id="IPR004107">
    <property type="entry name" value="Integrase_SAM-like_N"/>
</dbReference>
<protein>
    <recommendedName>
        <fullName evidence="13">HTH luxR-type domain-containing protein</fullName>
    </recommendedName>
</protein>
<dbReference type="InterPro" id="IPR059106">
    <property type="entry name" value="WHD_MalT"/>
</dbReference>
<dbReference type="Pfam" id="PF00589">
    <property type="entry name" value="Phage_integrase"/>
    <property type="match status" value="1"/>
</dbReference>
<dbReference type="InterPro" id="IPR011990">
    <property type="entry name" value="TPR-like_helical_dom_sf"/>
</dbReference>
<feature type="domain" description="HTH luxR-type" evidence="8">
    <location>
        <begin position="1150"/>
        <end position="1215"/>
    </location>
</feature>
<evidence type="ECO:0000259" key="8">
    <source>
        <dbReference type="PROSITE" id="PS50043"/>
    </source>
</evidence>
<dbReference type="InterPro" id="IPR013762">
    <property type="entry name" value="Integrase-like_cat_sf"/>
</dbReference>
<dbReference type="InterPro" id="IPR002104">
    <property type="entry name" value="Integrase_catalytic"/>
</dbReference>
<keyword evidence="4" id="KW-0804">Transcription</keyword>
<dbReference type="Gene3D" id="1.10.10.10">
    <property type="entry name" value="Winged helix-like DNA-binding domain superfamily/Winged helix DNA-binding domain"/>
    <property type="match status" value="1"/>
</dbReference>
<reference evidence="11 12" key="1">
    <citation type="submission" date="2019-01" db="EMBL/GenBank/DDBJ databases">
        <title>Ktedonosporobacter rubrisoli SCAWS-G2.</title>
        <authorList>
            <person name="Huang Y."/>
            <person name="Yan B."/>
        </authorList>
    </citation>
    <scope>NUCLEOTIDE SEQUENCE [LARGE SCALE GENOMIC DNA]</scope>
    <source>
        <strain evidence="11 12">SCAWS-G2</strain>
    </source>
</reference>
<dbReference type="SMART" id="SM00421">
    <property type="entry name" value="HTH_LUXR"/>
    <property type="match status" value="1"/>
</dbReference>
<feature type="coiled-coil region" evidence="7">
    <location>
        <begin position="945"/>
        <end position="979"/>
    </location>
</feature>
<dbReference type="EMBL" id="CP035758">
    <property type="protein sequence ID" value="QBD76840.1"/>
    <property type="molecule type" value="Genomic_DNA"/>
</dbReference>
<dbReference type="Pfam" id="PF17874">
    <property type="entry name" value="TPR_MalT"/>
    <property type="match status" value="1"/>
</dbReference>
<dbReference type="InterPro" id="IPR027417">
    <property type="entry name" value="P-loop_NTPase"/>
</dbReference>
<dbReference type="InterPro" id="IPR036388">
    <property type="entry name" value="WH-like_DNA-bd_sf"/>
</dbReference>
<name>A0A4P6JNY6_KTERU</name>
<dbReference type="PANTHER" id="PTHR44688">
    <property type="entry name" value="DNA-BINDING TRANSCRIPTIONAL ACTIVATOR DEVR_DOSR"/>
    <property type="match status" value="1"/>
</dbReference>
<dbReference type="InterPro" id="IPR011010">
    <property type="entry name" value="DNA_brk_join_enz"/>
</dbReference>
<evidence type="ECO:0000256" key="1">
    <source>
        <dbReference type="ARBA" id="ARBA00022908"/>
    </source>
</evidence>
<dbReference type="GO" id="GO:0006310">
    <property type="term" value="P:DNA recombination"/>
    <property type="evidence" value="ECO:0007669"/>
    <property type="project" value="UniProtKB-KW"/>
</dbReference>
<dbReference type="PROSITE" id="PS50043">
    <property type="entry name" value="HTH_LUXR_2"/>
    <property type="match status" value="1"/>
</dbReference>
<dbReference type="OrthoDB" id="9807565at2"/>
<dbReference type="CDD" id="cd06170">
    <property type="entry name" value="LuxR_C_like"/>
    <property type="match status" value="1"/>
</dbReference>
<dbReference type="PROSITE" id="PS00622">
    <property type="entry name" value="HTH_LUXR_1"/>
    <property type="match status" value="1"/>
</dbReference>
<evidence type="ECO:0000259" key="9">
    <source>
        <dbReference type="PROSITE" id="PS51898"/>
    </source>
</evidence>
<dbReference type="GO" id="GO:0015074">
    <property type="term" value="P:DNA integration"/>
    <property type="evidence" value="ECO:0007669"/>
    <property type="project" value="UniProtKB-KW"/>
</dbReference>
<keyword evidence="12" id="KW-1185">Reference proteome</keyword>
<evidence type="ECO:0000256" key="7">
    <source>
        <dbReference type="SAM" id="Coils"/>
    </source>
</evidence>
<dbReference type="SUPFAM" id="SSF56349">
    <property type="entry name" value="DNA breaking-rejoining enzymes"/>
    <property type="match status" value="1"/>
</dbReference>
<keyword evidence="3 6" id="KW-0238">DNA-binding</keyword>
<evidence type="ECO:0000256" key="2">
    <source>
        <dbReference type="ARBA" id="ARBA00023015"/>
    </source>
</evidence>
<feature type="domain" description="Tyr recombinase" evidence="9">
    <location>
        <begin position="128"/>
        <end position="304"/>
    </location>
</feature>